<proteinExistence type="predicted"/>
<dbReference type="RefSeq" id="YP_007005973.1">
    <property type="nucleotide sequence ID" value="NC_019515.1"/>
</dbReference>
<keyword evidence="3" id="KW-1185">Reference proteome</keyword>
<sequence>MYKHPSEMWESESKALRERIAEEKRARQKAEENYENALAIIGIIANSNPQREIRIPNQLIMEGMPKNTKLVTYEEIDEYVIAVEDIKDELPR</sequence>
<protein>
    <submittedName>
        <fullName evidence="2">Uncharacterized protein</fullName>
    </submittedName>
</protein>
<dbReference type="Proteomes" id="UP000006298">
    <property type="component" value="Segment"/>
</dbReference>
<gene>
    <name evidence="2" type="ORF">BCD7_0122</name>
</gene>
<name>J9PVA8_9CAUD</name>
<dbReference type="EMBL" id="JN712910">
    <property type="protein sequence ID" value="AEZ50569.1"/>
    <property type="molecule type" value="Genomic_DNA"/>
</dbReference>
<accession>J9PVA8</accession>
<evidence type="ECO:0000313" key="2">
    <source>
        <dbReference type="EMBL" id="AEZ50569.1"/>
    </source>
</evidence>
<evidence type="ECO:0000313" key="3">
    <source>
        <dbReference type="Proteomes" id="UP000006298"/>
    </source>
</evidence>
<feature type="coiled-coil region" evidence="1">
    <location>
        <begin position="6"/>
        <end position="40"/>
    </location>
</feature>
<dbReference type="GeneID" id="14011641"/>
<organism evidence="2 3">
    <name type="scientific">Bacillus phage BCD7</name>
    <dbReference type="NCBI Taxonomy" id="1136534"/>
    <lineage>
        <taxon>Viruses</taxon>
        <taxon>Duplodnaviria</taxon>
        <taxon>Heunggongvirae</taxon>
        <taxon>Uroviricota</taxon>
        <taxon>Caudoviricetes</taxon>
        <taxon>Becedseptimavirus</taxon>
        <taxon>Becedseptimavirus BCD7</taxon>
    </lineage>
</organism>
<reference evidence="2 3" key="1">
    <citation type="submission" date="2011-09" db="EMBL/GenBank/DDBJ databases">
        <title>Complete Genome Sequence of Bacillus cereus Bacteriophage BCD7.</title>
        <authorList>
            <person name="Lee J.-H."/>
            <person name="Shin H."/>
            <person name="Son B."/>
            <person name="Ryu S."/>
        </authorList>
    </citation>
    <scope>NUCLEOTIDE SEQUENCE [LARGE SCALE GENOMIC DNA]</scope>
</reference>
<dbReference type="KEGG" id="vg:14011641"/>
<evidence type="ECO:0000256" key="1">
    <source>
        <dbReference type="SAM" id="Coils"/>
    </source>
</evidence>
<keyword evidence="1" id="KW-0175">Coiled coil</keyword>